<evidence type="ECO:0000313" key="2">
    <source>
        <dbReference type="EMBL" id="CAA9379537.1"/>
    </source>
</evidence>
<dbReference type="AlphaFoldDB" id="A0A6J4NBI6"/>
<sequence>MVPKSLHGLGHRVRVDVDGCRTSNDLLVRVGHGDLDAFARLYDEFGQPVYLMANRAVHDPGVSADVTQEVFLRVWREAGEFDPTRSSAWAWIYGRARASTEDGSAD</sequence>
<proteinExistence type="predicted"/>
<dbReference type="GO" id="GO:0006352">
    <property type="term" value="P:DNA-templated transcription initiation"/>
    <property type="evidence" value="ECO:0007669"/>
    <property type="project" value="InterPro"/>
</dbReference>
<dbReference type="SUPFAM" id="SSF88946">
    <property type="entry name" value="Sigma2 domain of RNA polymerase sigma factors"/>
    <property type="match status" value="1"/>
</dbReference>
<dbReference type="InterPro" id="IPR007627">
    <property type="entry name" value="RNA_pol_sigma70_r2"/>
</dbReference>
<dbReference type="Pfam" id="PF04542">
    <property type="entry name" value="Sigma70_r2"/>
    <property type="match status" value="1"/>
</dbReference>
<name>A0A6J4NBI6_9ACTN</name>
<dbReference type="InterPro" id="IPR013325">
    <property type="entry name" value="RNA_pol_sigma_r2"/>
</dbReference>
<gene>
    <name evidence="2" type="ORF">AVDCRST_MAG47-2038</name>
</gene>
<evidence type="ECO:0000259" key="1">
    <source>
        <dbReference type="Pfam" id="PF04542"/>
    </source>
</evidence>
<protein>
    <recommendedName>
        <fullName evidence="1">RNA polymerase sigma-70 region 2 domain-containing protein</fullName>
    </recommendedName>
</protein>
<accession>A0A6J4NBI6</accession>
<dbReference type="EMBL" id="CADCUK010000137">
    <property type="protein sequence ID" value="CAA9379537.1"/>
    <property type="molecule type" value="Genomic_DNA"/>
</dbReference>
<dbReference type="Gene3D" id="1.10.1740.10">
    <property type="match status" value="1"/>
</dbReference>
<dbReference type="GO" id="GO:0003700">
    <property type="term" value="F:DNA-binding transcription factor activity"/>
    <property type="evidence" value="ECO:0007669"/>
    <property type="project" value="InterPro"/>
</dbReference>
<reference evidence="2" key="1">
    <citation type="submission" date="2020-02" db="EMBL/GenBank/DDBJ databases">
        <authorList>
            <person name="Meier V. D."/>
        </authorList>
    </citation>
    <scope>NUCLEOTIDE SEQUENCE</scope>
    <source>
        <strain evidence="2">AVDCRST_MAG47</strain>
    </source>
</reference>
<organism evidence="2">
    <name type="scientific">uncultured Nocardioidaceae bacterium</name>
    <dbReference type="NCBI Taxonomy" id="253824"/>
    <lineage>
        <taxon>Bacteria</taxon>
        <taxon>Bacillati</taxon>
        <taxon>Actinomycetota</taxon>
        <taxon>Actinomycetes</taxon>
        <taxon>Propionibacteriales</taxon>
        <taxon>Nocardioidaceae</taxon>
        <taxon>environmental samples</taxon>
    </lineage>
</organism>
<feature type="domain" description="RNA polymerase sigma-70 region 2" evidence="1">
    <location>
        <begin position="41"/>
        <end position="98"/>
    </location>
</feature>